<dbReference type="PANTHER" id="PTHR23345">
    <property type="entry name" value="VITELLOGENIN-RELATED"/>
    <property type="match status" value="1"/>
</dbReference>
<dbReference type="SUPFAM" id="SSF48431">
    <property type="entry name" value="Lipovitellin-phosvitin complex, superhelical domain"/>
    <property type="match status" value="1"/>
</dbReference>
<gene>
    <name evidence="2" type="ORF">PXEA_LOCUS10</name>
</gene>
<dbReference type="Proteomes" id="UP000784294">
    <property type="component" value="Unassembled WGS sequence"/>
</dbReference>
<reference evidence="2" key="1">
    <citation type="submission" date="2018-11" db="EMBL/GenBank/DDBJ databases">
        <authorList>
            <consortium name="Pathogen Informatics"/>
        </authorList>
    </citation>
    <scope>NUCLEOTIDE SEQUENCE</scope>
</reference>
<dbReference type="OrthoDB" id="6233594at2759"/>
<dbReference type="PANTHER" id="PTHR23345:SF15">
    <property type="entry name" value="VITELLOGENIN 1-RELATED"/>
    <property type="match status" value="1"/>
</dbReference>
<evidence type="ECO:0000259" key="1">
    <source>
        <dbReference type="SMART" id="SM01169"/>
    </source>
</evidence>
<dbReference type="InterPro" id="IPR015819">
    <property type="entry name" value="Lipid_transp_b-sht_shell"/>
</dbReference>
<dbReference type="Gene3D" id="1.25.10.20">
    <property type="entry name" value="Vitellinogen, superhelical"/>
    <property type="match status" value="1"/>
</dbReference>
<dbReference type="SMART" id="SM01169">
    <property type="entry name" value="DUF1943"/>
    <property type="match status" value="1"/>
</dbReference>
<organism evidence="2 3">
    <name type="scientific">Protopolystoma xenopodis</name>
    <dbReference type="NCBI Taxonomy" id="117903"/>
    <lineage>
        <taxon>Eukaryota</taxon>
        <taxon>Metazoa</taxon>
        <taxon>Spiralia</taxon>
        <taxon>Lophotrochozoa</taxon>
        <taxon>Platyhelminthes</taxon>
        <taxon>Monogenea</taxon>
        <taxon>Polyopisthocotylea</taxon>
        <taxon>Polystomatidea</taxon>
        <taxon>Polystomatidae</taxon>
        <taxon>Protopolystoma</taxon>
    </lineage>
</organism>
<sequence>MLQRPILLRHLGDENLDTEVRIEAYTGLMSCPDAGLLEGLSDLVARTDAAQVTGYIASHLANLLAEERPASLEFRRLLQEEMVSSRPRGLAGLLAEPRRGRSRHFQYNLSRFRLEASLVWSDASYLPRRAGVRLTEVWLDRRSVLLEASLHSEGLEPLFERLFAASLNGDLLVFSRLLPRLMDAMPTIQAGLELRLAGHELASVHLDAADSAEPMLAVTQLLAALKAGLQDSNRRSSDASRDAHVWLTDSSLIWPTQIGLPIRLASQLTASSSAALRVGADAEQAAMTGRLDASVSALAGFSLALRQTASILGLGPGGLDDGEFGHGVQRELDVHLDWSVQLLLQAWRRFRVELASPEPVAAWQQPTHVGLGYRAGRIRMEAGLARLVATQPPAHSTCTFEATSRLVDMRVCSASSHPLDSLLEAVQASAHLRLLRNTPASRQIVEISGPLGATAEGDLRHRLVRVQLSRVVGCDDDGDDGDDSSAHLGPGSHLLLEARLSPDWRLAGLELVSPWSTGRVWMDLTALPRQAELLAVSNGYEWARGVFKFGTVLLPPHDGQTVSRGRETTANLNLQAVGRRLGLTAMRRDESAKKNDDGGRSEFRLSLTHGDEEQLLYQVGLEVKHLQPTSGLAWLAKDHKSLIHFQQTLSDIAKTSMTGTISTDYQLVAWQLALSHTWLMPAAGPSFRLLWRQKIETLPLTTLRSMRISGDLTLLTPRGWLAKATFSPVGNVDFNNLVELGHQHVTSSLRMQMRMYNRDNSDKTVYEDAIETRLYLGWEERETGQRRYEGKVNFTRPKGDSNYAGVMTVSRSVNVLMLEGDVFEANRRFASLSLNWAFLDLYSANYIFDWQVALPISVSLDCLKVYHFRRIAMQSAFRSIGVRHAEIVWKVTGDAVDLRELGEDAAPTLWRTAPWIEARGDFNKIDKFGRRGALNVLLERLPQTTESTGRSAGVDRFMIIPKLEASSWQRLKLTFNYDVLELMELSKREKANAKLKLAFVFFSPASQQLSHTAQLHIVASPKNHGFVHNQIDFDLEETEQMGYLTSRPESSMDSSLRRRTREKSNQVAFQLTASLNSPWLMEASQLKARVIRSSGMLELVGAWNRDGVLVYALSHRPRLGSLRQRGELKLVSAGEKVKWLVYSTQLDMLRLDSRVQLHLSSLGPIEASAMYDLGNGWTEKEVTGSISLSTPFPEYRIFHLGASGIGQLRYVKLDVDAKWGEARRNQRARLELVLEPKDRNHFNGMLKVVPVGLVVEIRNEYFSWEKMATQLGFSYGDRISLNCRLRLERIQETGYSQYCFEIASESNLLPPIEVSFAHNHKDPSGLKSRLLLSYDQEFAEFWYILGDTISSSTGRLAKGSIQVKLRSSYPPLREVYTKANLDRLDLIKDFGLSMRRCEASLLTTYNGNKLLQLNGAHNRTGLDDEFHSLVDLETLWTRKIILKDTTLSITPDSWNLKSGGTIRYGDHFVHYSVPVFQLDTSTENYSGKVEMEARIRDYQLRLQYSTHPDDGAESVSMEMGKSRHEHAMAFSLWRNWKTHLTKWELEAPLLGVKYAGNGSILYQNKADLFLVDLAYALRLPSLAYQMDGALFCRVDKVNVNITLETTSNMLIGSRSWNASVDFQLTGSELTELSHRSQVSVAVSHLFTVQWTNLLHRPTHPFGQAKSFFSLDLRPVLPQWYHTQELLLDKRNKTYHYTVMSQRLGVHFLLHSDPMLKTVSLMRLRPELYHLLLLERRHSTDYSSLDAILVNPLSRSAKQLKFSHRLYHLEGAQFAVNISALLLSRVAMDTSGSGVIMRLDWRDFRKLLDVELMLEGVVGSLGRLLAEVELSNGRNSGFVKTTYKDIHSMNMSIAVNRTAALNATLEVQLYRNYPQHFAMWHHLANDAKRFVVKSGMQQLQTRWYEVELSSLREEEDAVKVNYLLALENLKLQGRYVVADDILLETHFNFTDRIQLRQELALTKCESRFRWFTRLGRPTDSGFVEVVRKTEGDAQPNKGFIVSLATCWRASVGFKELTTDAQSSPRHEDIVEFLEAHCKHTSYGLVESTTWQTRPDKLRFVLGALVGLPRVTLTTSSTEARKSINATVGNSQASASLVNNRDAFDVHMTASSPVLLGREEVTASIGFRKSGVHLNVVLPYLTDPRGLTLGYHSSWADEEIELWLSLPEVPLLGPNRPPRLACGLHFVHKHHDILVMATGIRAYRAYGQNESHNCPSGLYAGTRSYGHQGDWRQGVVPSVRQVWAWSIHTEVRLKADEKSAEGLVAVEMGQTYKTGYLALWQWLGESIHDEMAFALTDLEDWGCGRVVSGFANLRAVLTRTTEQVVSGNWLTEHGYLLIGRSRSTKPDLPKMLQIGWLGWLLLRDQEAEMFFNGRLTHRLQVGLKMEPGNGENFTLFLLAQDLTTRESEKPELGAVLDFTTTSHGLSSLGFNVTKAGLEYLRLNGAWQSSLQSPQSLPFQLASFELSAPKLDPHFIVDYKWTQSGEIRVKFNSQLPNWMPVRRRLVRLMAKARLAGLEQTFTSGKLVLDSPWTAVKRTELQVEKPDDRGRQAWRITFTEDDALEAKYAHSGWLVHKRQHAAFAVFDNSPAKHIFLLNTWNWTEDVSFAGQPFGLNGTLEVANIFSSAWRLMLSPNEDGRFIVNVATGQSQNLQPQSVPFSLLYAWSSEGVKEFEVRLQDLMRPGLEPINTSQKSNVRQELNRPDGVRTSRQLIGLYKNVAGTRLAQVVYAGGHESEVGPFRMVTMPSTHVNLTLVWGSESAKAMVQFTPPKWSAIRQPVEVYLALHGLEVNNCRMELFYRKLYPQQPLRTEPLRGGSFEFRNRPNLQVYRLAIDEPVILARKLEVGIDSQKKLATFTQLKSFTDEVIRELYIRLIDKDSGNNSSICPLAAKFCLQVNWKNAPDNEVILRFNSLPDSQFETELSLNRRKEEDLLLGGIERVSFAWRDEVKLLHVKTIDEVLFHVQLKSDLLTNSGHLLTAELRGDTKRNFVVEFARNQRLRLEYKSRVKQTDRTISTWSLLMRRKGPEVSLDFLVNASQMLQLQGNLVTQLSGPLPLFLLRLECTEHDGVEYAVAFKSLGSFGHFDEFWTYFTRKDVTSKLDNFYWLSGTRKPHKTVMFSIGWSTQVGQKAVQIRVLNPKPRKLLLSIVELTSRLELSSPIDTINQLSETPDNPAAWTTRQLLTYTHTLTDENRLEDSANFRLESELFINAAKVYTVDLATWKNTSNFDLFMLQLDTNLLGKQCRLEANVNWMTQLRAHVHARLAPNCFGLPNPPRLTFDTQLNLPTRLAWLRKSLGMESISPAARSPRRTRQLIAIRELDSTLPSHFNLRPDTLYNHTVPGEPTIWSLDDKLPLFRRSNLYLPLYDRQLKLSFAEHEISLSLAPRREDADLEIAVVMVKKVESGVFLQLRDPFFGSSILFNYSLADAEHHHVNWHLKPGSLASLLALQTIGGSHAHLSHPTGFTHESHLFYGQLWRPQLHVHFNALNGSTASLSFFTPTLSSVRLSWNPADDQAAGLLWLEMKKPNSTLSQQVILAQIDRTAEERETIQGHLQLHGWRLVLPLTRLPRIELSRASSTVLAITLDRPNLWRLQGLFVKTSTSLTLVSDVESANLLGFRTSVDLTTPQKHIGLVVFVPAQPRRLPWKVTLQTVPFLPSNPLALIGNLSVEAVSSQLGGLSLLVTRDLIGRKRGFFKVSSQPSSWQVTTNWPKKETTFLLTRTPAMSKALLLLGDVEAKWQLNRQSGTLEASLERNDLAWSLKYQQEQKAVSRRLRLQLSQLSLDCNYFDSEMGGRTNLQVDYRGDNNRVFYLALDGPPWQLNRLDRIIYTHGTVGFKLARKLGHLTADLRVEAKVHFTTDRHTDSATHRLTIEDPNWTVYLRSLSVHSNKTIHLLKVDSPIAPLDGLQMSLAEEMSSESRRFQVTSARLGTWALRLASLSRVSANRVELRANQRRADVSWDSVEGSLDLIYLPRLDSPTAWGLRLIQNDQRVLVKMENPVCDFVKLEHNYSLDGLRVHGDLFGWSQYEVWNDNNTIGVKMSLSTGRLGTFAKYPLVALSLRSLSATTFKGALSIGDVFASNWHTSLEQAGKTTWNVDFDILAVTYRATLLKVHSAGRKETWLSARLLPGGLADTGTTMPEADALLEFTCTTRPDLLNCSLSVEPTSQAVRVDVVWTAEPRVDIRLLSHNYTLLELIAGWTSVTAERVGMGNLHMTASVVTMSQRPIQTDVNLVNARSRSDRVDRLLFACGLADRQHWRCHMSMRQAMATGEEDSQDEVVLTLFNASIRLEPAPQAGLARQRLILHYWRDPLSLGYLQRRLVKTISTTLGHLAPFRRALSPIQPVASHLAASVFNASHALTHLDWCRLTGQRNACLSSWRHHSVAKWATRLPEALRDDVMRRLDRLEFFFSSTEHALLVWPKVKVQRLCVGMFERLENLIDDGIHATAWLGRETNRVKRRFLAKLIHGTTGLVDGLDKLEKRVEKEWLSPAAEAERAKAMTSQLWSALSLVARQETDGGLNQLRFRLPGIPVVSVTMSNRRVANIAETSSRLTGQLGARVH</sequence>
<dbReference type="Pfam" id="PF09172">
    <property type="entry name" value="Vit_open_b-sht"/>
    <property type="match status" value="1"/>
</dbReference>
<dbReference type="InterPro" id="IPR011030">
    <property type="entry name" value="Lipovitellin_superhlx_dom"/>
</dbReference>
<comment type="caution">
    <text evidence="2">The sequence shown here is derived from an EMBL/GenBank/DDBJ whole genome shotgun (WGS) entry which is preliminary data.</text>
</comment>
<dbReference type="InterPro" id="IPR015255">
    <property type="entry name" value="Vitellinogen_open_b-sht"/>
</dbReference>
<evidence type="ECO:0000313" key="3">
    <source>
        <dbReference type="Proteomes" id="UP000784294"/>
    </source>
</evidence>
<dbReference type="GO" id="GO:0005319">
    <property type="term" value="F:lipid transporter activity"/>
    <property type="evidence" value="ECO:0007669"/>
    <property type="project" value="InterPro"/>
</dbReference>
<evidence type="ECO:0000313" key="2">
    <source>
        <dbReference type="EMBL" id="VEL06570.1"/>
    </source>
</evidence>
<dbReference type="EMBL" id="CAAALY010000029">
    <property type="protein sequence ID" value="VEL06570.1"/>
    <property type="molecule type" value="Genomic_DNA"/>
</dbReference>
<feature type="domain" description="Vitellinogen open beta-sheet" evidence="1">
    <location>
        <begin position="98"/>
        <end position="370"/>
    </location>
</feature>
<keyword evidence="3" id="KW-1185">Reference proteome</keyword>
<protein>
    <recommendedName>
        <fullName evidence="1">Vitellinogen open beta-sheet domain-containing protein</fullName>
    </recommendedName>
</protein>
<dbReference type="InterPro" id="IPR050733">
    <property type="entry name" value="Vitellogenin/Apolipophorin"/>
</dbReference>
<proteinExistence type="predicted"/>
<feature type="non-terminal residue" evidence="2">
    <location>
        <position position="4555"/>
    </location>
</feature>
<accession>A0A448W9M0</accession>
<dbReference type="SUPFAM" id="SSF56968">
    <property type="entry name" value="Lipovitellin-phosvitin complex, beta-sheet shell regions"/>
    <property type="match status" value="1"/>
</dbReference>
<name>A0A448W9M0_9PLAT</name>